<dbReference type="EMBL" id="JAMZIH010004679">
    <property type="protein sequence ID" value="KAJ1676181.1"/>
    <property type="molecule type" value="Genomic_DNA"/>
</dbReference>
<name>A0ACC1HLD4_9FUNG</name>
<organism evidence="1 2">
    <name type="scientific">Spiromyces aspiralis</name>
    <dbReference type="NCBI Taxonomy" id="68401"/>
    <lineage>
        <taxon>Eukaryota</taxon>
        <taxon>Fungi</taxon>
        <taxon>Fungi incertae sedis</taxon>
        <taxon>Zoopagomycota</taxon>
        <taxon>Kickxellomycotina</taxon>
        <taxon>Kickxellomycetes</taxon>
        <taxon>Kickxellales</taxon>
        <taxon>Kickxellaceae</taxon>
        <taxon>Spiromyces</taxon>
    </lineage>
</organism>
<comment type="caution">
    <text evidence="1">The sequence shown here is derived from an EMBL/GenBank/DDBJ whole genome shotgun (WGS) entry which is preliminary data.</text>
</comment>
<dbReference type="Proteomes" id="UP001145114">
    <property type="component" value="Unassembled WGS sequence"/>
</dbReference>
<evidence type="ECO:0000313" key="1">
    <source>
        <dbReference type="EMBL" id="KAJ1676181.1"/>
    </source>
</evidence>
<gene>
    <name evidence="1" type="ORF">EV182_008697</name>
</gene>
<sequence>MEIHSETKARVKQLEESIAQSEKSGKADFLMRAEIDSLKRDLDKSELKHHEVEKLLAEQLALVSDLKRKVESHNKLVEEHSRLRDQLQEYKHTAERLSKSEN</sequence>
<keyword evidence="2" id="KW-1185">Reference proteome</keyword>
<protein>
    <submittedName>
        <fullName evidence="1">Uncharacterized protein</fullName>
    </submittedName>
</protein>
<reference evidence="1" key="1">
    <citation type="submission" date="2022-06" db="EMBL/GenBank/DDBJ databases">
        <title>Phylogenomic reconstructions and comparative analyses of Kickxellomycotina fungi.</title>
        <authorList>
            <person name="Reynolds N.K."/>
            <person name="Stajich J.E."/>
            <person name="Barry K."/>
            <person name="Grigoriev I.V."/>
            <person name="Crous P."/>
            <person name="Smith M.E."/>
        </authorList>
    </citation>
    <scope>NUCLEOTIDE SEQUENCE</scope>
    <source>
        <strain evidence="1">RSA 2271</strain>
    </source>
</reference>
<proteinExistence type="predicted"/>
<feature type="non-terminal residue" evidence="1">
    <location>
        <position position="102"/>
    </location>
</feature>
<accession>A0ACC1HLD4</accession>
<evidence type="ECO:0000313" key="2">
    <source>
        <dbReference type="Proteomes" id="UP001145114"/>
    </source>
</evidence>